<organism evidence="2 3">
    <name type="scientific">Rhizoctonia solani</name>
    <dbReference type="NCBI Taxonomy" id="456999"/>
    <lineage>
        <taxon>Eukaryota</taxon>
        <taxon>Fungi</taxon>
        <taxon>Dikarya</taxon>
        <taxon>Basidiomycota</taxon>
        <taxon>Agaricomycotina</taxon>
        <taxon>Agaricomycetes</taxon>
        <taxon>Cantharellales</taxon>
        <taxon>Ceratobasidiaceae</taxon>
        <taxon>Rhizoctonia</taxon>
    </lineage>
</organism>
<comment type="caution">
    <text evidence="2">The sequence shown here is derived from an EMBL/GenBank/DDBJ whole genome shotgun (WGS) entry which is preliminary data.</text>
</comment>
<dbReference type="GO" id="GO:0000981">
    <property type="term" value="F:DNA-binding transcription factor activity, RNA polymerase II-specific"/>
    <property type="evidence" value="ECO:0007669"/>
    <property type="project" value="InterPro"/>
</dbReference>
<proteinExistence type="predicted"/>
<gene>
    <name evidence="2" type="ORF">RDB_LOCUS85217</name>
</gene>
<sequence length="499" mass="55904">MARRAAKPPRCNNCIRRGRHSKCDRKTPCSACVKDNTAEECSYGELQHQDAPPPPPPAQRARLPPSPRGIRRPVARDTPSNASIQSRSTLSPPPPLPLANAVPQPLGRIPVRFRSDSPQARGATPQGDPSSEIKQLQAQLIILQQQVRQRELDNDPIYRRAESEVRAQPSISEIIRKAVTPGVQAPAIQTMVSPTITHIFKTGWHFFVPISMLTTRYRQLHSGQYHSEMNVIKWNSKGQALVKDTTRLSDAGDFLLTIDEWVDGWKFHLWLVEKYQPNVAQAWADHYSLIFHDATFHTEFDLWLRYDITVRKRWIDEGFDPGTFQKKIYKMIDRELTRAARDGLTRSRYTGQTPQVDSYDRSARPRSAEYVPYASTQHPDRSGPSRASGNRNSTSTRYHPYKQPNSSHPRPSDGTGTPVRCLHCGGSGHPPPSCNASTRANGKPLVTTRTADGYLQLNGRRFCYNFNGAKGCYTPNCPHGPHICSLCGTSGHTAQSCSD</sequence>
<reference evidence="2" key="1">
    <citation type="submission" date="2021-01" db="EMBL/GenBank/DDBJ databases">
        <authorList>
            <person name="Kaushik A."/>
        </authorList>
    </citation>
    <scope>NUCLEOTIDE SEQUENCE</scope>
    <source>
        <strain evidence="2">AG3-1AP</strain>
    </source>
</reference>
<feature type="compositionally biased region" description="Basic and acidic residues" evidence="1">
    <location>
        <begin position="358"/>
        <end position="367"/>
    </location>
</feature>
<feature type="compositionally biased region" description="Polar residues" evidence="1">
    <location>
        <begin position="347"/>
        <end position="356"/>
    </location>
</feature>
<feature type="compositionally biased region" description="Polar residues" evidence="1">
    <location>
        <begin position="385"/>
        <end position="409"/>
    </location>
</feature>
<evidence type="ECO:0000313" key="2">
    <source>
        <dbReference type="EMBL" id="CAE6469886.1"/>
    </source>
</evidence>
<feature type="region of interest" description="Disordered" evidence="1">
    <location>
        <begin position="41"/>
        <end position="130"/>
    </location>
</feature>
<accession>A0A8H3BZZ0</accession>
<evidence type="ECO:0008006" key="4">
    <source>
        <dbReference type="Google" id="ProtNLM"/>
    </source>
</evidence>
<name>A0A8H3BZZ0_9AGAM</name>
<feature type="region of interest" description="Disordered" evidence="1">
    <location>
        <begin position="1"/>
        <end position="29"/>
    </location>
</feature>
<dbReference type="EMBL" id="CAJMWV010002779">
    <property type="protein sequence ID" value="CAE6469886.1"/>
    <property type="molecule type" value="Genomic_DNA"/>
</dbReference>
<dbReference type="InterPro" id="IPR001138">
    <property type="entry name" value="Zn2Cys6_DnaBD"/>
</dbReference>
<dbReference type="Proteomes" id="UP000663831">
    <property type="component" value="Unassembled WGS sequence"/>
</dbReference>
<evidence type="ECO:0000313" key="3">
    <source>
        <dbReference type="Proteomes" id="UP000663831"/>
    </source>
</evidence>
<protein>
    <recommendedName>
        <fullName evidence="4">CCHC-type domain-containing protein</fullName>
    </recommendedName>
</protein>
<dbReference type="CDD" id="cd00067">
    <property type="entry name" value="GAL4"/>
    <property type="match status" value="1"/>
</dbReference>
<dbReference type="AlphaFoldDB" id="A0A8H3BZZ0"/>
<feature type="region of interest" description="Disordered" evidence="1">
    <location>
        <begin position="343"/>
        <end position="418"/>
    </location>
</feature>
<dbReference type="GO" id="GO:0008270">
    <property type="term" value="F:zinc ion binding"/>
    <property type="evidence" value="ECO:0007669"/>
    <property type="project" value="InterPro"/>
</dbReference>
<evidence type="ECO:0000256" key="1">
    <source>
        <dbReference type="SAM" id="MobiDB-lite"/>
    </source>
</evidence>
<feature type="compositionally biased region" description="Polar residues" evidence="1">
    <location>
        <begin position="78"/>
        <end position="89"/>
    </location>
</feature>